<evidence type="ECO:0000256" key="1">
    <source>
        <dbReference type="ARBA" id="ARBA00038494"/>
    </source>
</evidence>
<evidence type="ECO:0000259" key="2">
    <source>
        <dbReference type="Pfam" id="PF00535"/>
    </source>
</evidence>
<keyword evidence="3" id="KW-0808">Transferase</keyword>
<dbReference type="CDD" id="cd02511">
    <property type="entry name" value="Beta4Glucosyltransferase"/>
    <property type="match status" value="1"/>
</dbReference>
<reference evidence="3 4" key="1">
    <citation type="submission" date="2019-03" db="EMBL/GenBank/DDBJ databases">
        <title>Genome sequence of Sphingomonas sp. 17J27-24.</title>
        <authorList>
            <person name="Kim M."/>
            <person name="Maeng S."/>
            <person name="Sathiyaraj S."/>
        </authorList>
    </citation>
    <scope>NUCLEOTIDE SEQUENCE [LARGE SCALE GENOMIC DNA]</scope>
    <source>
        <strain evidence="3 4">17J27-24</strain>
    </source>
</reference>
<accession>A0A4Y8ZUE4</accession>
<feature type="domain" description="Glycosyltransferase 2-like" evidence="2">
    <location>
        <begin position="6"/>
        <end position="88"/>
    </location>
</feature>
<protein>
    <submittedName>
        <fullName evidence="3">Glycosyltransferase family 2 protein</fullName>
    </submittedName>
</protein>
<dbReference type="PANTHER" id="PTHR43630:SF2">
    <property type="entry name" value="GLYCOSYLTRANSFERASE"/>
    <property type="match status" value="1"/>
</dbReference>
<dbReference type="AlphaFoldDB" id="A0A4Y8ZUE4"/>
<dbReference type="SUPFAM" id="SSF53448">
    <property type="entry name" value="Nucleotide-diphospho-sugar transferases"/>
    <property type="match status" value="1"/>
</dbReference>
<dbReference type="OrthoDB" id="9815923at2"/>
<organism evidence="3 4">
    <name type="scientific">Sphingomonas parva</name>
    <dbReference type="NCBI Taxonomy" id="2555898"/>
    <lineage>
        <taxon>Bacteria</taxon>
        <taxon>Pseudomonadati</taxon>
        <taxon>Pseudomonadota</taxon>
        <taxon>Alphaproteobacteria</taxon>
        <taxon>Sphingomonadales</taxon>
        <taxon>Sphingomonadaceae</taxon>
        <taxon>Sphingomonas</taxon>
    </lineage>
</organism>
<proteinExistence type="inferred from homology"/>
<gene>
    <name evidence="3" type="ORF">E2493_03950</name>
</gene>
<dbReference type="Gene3D" id="3.90.550.10">
    <property type="entry name" value="Spore Coat Polysaccharide Biosynthesis Protein SpsA, Chain A"/>
    <property type="match status" value="1"/>
</dbReference>
<dbReference type="Pfam" id="PF00535">
    <property type="entry name" value="Glycos_transf_2"/>
    <property type="match status" value="1"/>
</dbReference>
<name>A0A4Y8ZUE4_9SPHN</name>
<dbReference type="InterPro" id="IPR001173">
    <property type="entry name" value="Glyco_trans_2-like"/>
</dbReference>
<comment type="caution">
    <text evidence="3">The sequence shown here is derived from an EMBL/GenBank/DDBJ whole genome shotgun (WGS) entry which is preliminary data.</text>
</comment>
<comment type="similarity">
    <text evidence="1">Belongs to the glycosyltransferase 2 family. WaaE/KdtX subfamily.</text>
</comment>
<dbReference type="PANTHER" id="PTHR43630">
    <property type="entry name" value="POLY-BETA-1,6-N-ACETYL-D-GLUCOSAMINE SYNTHASE"/>
    <property type="match status" value="1"/>
</dbReference>
<dbReference type="EMBL" id="SPDV01000005">
    <property type="protein sequence ID" value="TFI59631.1"/>
    <property type="molecule type" value="Genomic_DNA"/>
</dbReference>
<dbReference type="Proteomes" id="UP000298213">
    <property type="component" value="Unassembled WGS sequence"/>
</dbReference>
<sequence length="358" mass="40630">MTRLALVMIVKNEERSLARCLESVRKHVDKIIILDTGSTDRTIEIAQSFGAEIHHWEWQDDFAAARNAALAHSDATWNLILDADEWLESGAEALSAKNLPPLRVRVPNFVGCVRLTNARRSEDDPDKRIFLPRVLPRGVRYEGRIHEQPVSGLPRLLLPIVFGHDGYTAEQIERKKGRNEALLRAELEINPEDSYLWYQLGRELYVHGEPQDAADCMVRAYNLCPLDSAVRLAIVVYAILLLRRADRYHEALALVDAEQDNWEEAPDFFFAVAELYLEWSYLNPEIARDQLLPVVEAAWLKCLQIGERPGLNSSIEGSGGYRAAYNLANLYKGLSLHEEAAKFEQMSLDLRQAMKLAA</sequence>
<dbReference type="InterPro" id="IPR029044">
    <property type="entry name" value="Nucleotide-diphossugar_trans"/>
</dbReference>
<keyword evidence="4" id="KW-1185">Reference proteome</keyword>
<dbReference type="SUPFAM" id="SSF48452">
    <property type="entry name" value="TPR-like"/>
    <property type="match status" value="1"/>
</dbReference>
<evidence type="ECO:0000313" key="4">
    <source>
        <dbReference type="Proteomes" id="UP000298213"/>
    </source>
</evidence>
<dbReference type="InterPro" id="IPR011990">
    <property type="entry name" value="TPR-like_helical_dom_sf"/>
</dbReference>
<dbReference type="Gene3D" id="1.25.40.10">
    <property type="entry name" value="Tetratricopeptide repeat domain"/>
    <property type="match status" value="1"/>
</dbReference>
<evidence type="ECO:0000313" key="3">
    <source>
        <dbReference type="EMBL" id="TFI59631.1"/>
    </source>
</evidence>
<dbReference type="GO" id="GO:0016740">
    <property type="term" value="F:transferase activity"/>
    <property type="evidence" value="ECO:0007669"/>
    <property type="project" value="UniProtKB-KW"/>
</dbReference>
<dbReference type="RefSeq" id="WP_135083945.1">
    <property type="nucleotide sequence ID" value="NZ_SPDV01000005.1"/>
</dbReference>